<evidence type="ECO:0000259" key="33">
    <source>
        <dbReference type="PROSITE" id="PS50835"/>
    </source>
</evidence>
<proteinExistence type="predicted"/>
<dbReference type="Gene3D" id="1.10.2000.10">
    <property type="entry name" value="Frizzled cysteine-rich domain"/>
    <property type="match status" value="1"/>
</dbReference>
<dbReference type="SMART" id="SM00130">
    <property type="entry name" value="KR"/>
    <property type="match status" value="1"/>
</dbReference>
<evidence type="ECO:0000256" key="3">
    <source>
        <dbReference type="ARBA" id="ARBA00022473"/>
    </source>
</evidence>
<keyword evidence="6 26" id="KW-0420">Kringle</keyword>
<evidence type="ECO:0000256" key="19">
    <source>
        <dbReference type="ARBA" id="ARBA00023180"/>
    </source>
</evidence>
<accession>A0AA88HZF9</accession>
<comment type="caution">
    <text evidence="26">Lacks conserved residue(s) required for the propagation of feature annotation.</text>
</comment>
<evidence type="ECO:0000256" key="8">
    <source>
        <dbReference type="ARBA" id="ARBA00022692"/>
    </source>
</evidence>
<keyword evidence="11" id="KW-0418">Kinase</keyword>
<evidence type="ECO:0000256" key="6">
    <source>
        <dbReference type="ARBA" id="ARBA00022572"/>
    </source>
</evidence>
<evidence type="ECO:0000256" key="23">
    <source>
        <dbReference type="PIRSR" id="PIRSR000615-1"/>
    </source>
</evidence>
<dbReference type="Pfam" id="PF07679">
    <property type="entry name" value="I-set"/>
    <property type="match status" value="2"/>
</dbReference>
<dbReference type="InterPro" id="IPR001245">
    <property type="entry name" value="Ser-Thr/Tyr_kinase_cat_dom"/>
</dbReference>
<reference evidence="34" key="1">
    <citation type="submission" date="2023-07" db="EMBL/GenBank/DDBJ databases">
        <title>Chromosome-level genome assembly of Artemia franciscana.</title>
        <authorList>
            <person name="Jo E."/>
        </authorList>
    </citation>
    <scope>NUCLEOTIDE SEQUENCE</scope>
    <source>
        <tissue evidence="34">Whole body</tissue>
    </source>
</reference>
<feature type="signal peptide" evidence="29">
    <location>
        <begin position="1"/>
        <end position="19"/>
    </location>
</feature>
<dbReference type="FunFam" id="1.10.2000.10:FF:000009">
    <property type="entry name" value="Muscle, skeletal, receptor tyrosine kinase"/>
    <property type="match status" value="1"/>
</dbReference>
<dbReference type="InterPro" id="IPR020067">
    <property type="entry name" value="Frizzled_dom"/>
</dbReference>
<evidence type="ECO:0000259" key="31">
    <source>
        <dbReference type="PROSITE" id="PS50038"/>
    </source>
</evidence>
<dbReference type="PROSITE" id="PS50070">
    <property type="entry name" value="KRINGLE_2"/>
    <property type="match status" value="1"/>
</dbReference>
<dbReference type="InterPro" id="IPR036179">
    <property type="entry name" value="Ig-like_dom_sf"/>
</dbReference>
<dbReference type="Pfam" id="PF07714">
    <property type="entry name" value="PK_Tyr_Ser-Thr"/>
    <property type="match status" value="1"/>
</dbReference>
<dbReference type="GO" id="GO:0005524">
    <property type="term" value="F:ATP binding"/>
    <property type="evidence" value="ECO:0007669"/>
    <property type="project" value="UniProtKB-UniRule"/>
</dbReference>
<dbReference type="InterPro" id="IPR013783">
    <property type="entry name" value="Ig-like_fold"/>
</dbReference>
<keyword evidence="3" id="KW-0217">Developmental protein</keyword>
<evidence type="ECO:0000256" key="11">
    <source>
        <dbReference type="ARBA" id="ARBA00022777"/>
    </source>
</evidence>
<feature type="chain" id="PRO_5041651566" description="receptor protein-tyrosine kinase" evidence="29">
    <location>
        <begin position="20"/>
        <end position="863"/>
    </location>
</feature>
<dbReference type="InterPro" id="IPR003598">
    <property type="entry name" value="Ig_sub2"/>
</dbReference>
<dbReference type="Proteomes" id="UP001187531">
    <property type="component" value="Unassembled WGS sequence"/>
</dbReference>
<evidence type="ECO:0000256" key="16">
    <source>
        <dbReference type="ARBA" id="ARBA00023137"/>
    </source>
</evidence>
<dbReference type="GO" id="GO:0046872">
    <property type="term" value="F:metal ion binding"/>
    <property type="evidence" value="ECO:0007669"/>
    <property type="project" value="UniProtKB-KW"/>
</dbReference>
<dbReference type="InterPro" id="IPR003599">
    <property type="entry name" value="Ig_sub"/>
</dbReference>
<evidence type="ECO:0000313" key="35">
    <source>
        <dbReference type="Proteomes" id="UP001187531"/>
    </source>
</evidence>
<dbReference type="InterPro" id="IPR050122">
    <property type="entry name" value="RTK"/>
</dbReference>
<dbReference type="InterPro" id="IPR013806">
    <property type="entry name" value="Kringle-like"/>
</dbReference>
<dbReference type="PRINTS" id="PR00109">
    <property type="entry name" value="TYRKINASE"/>
</dbReference>
<dbReference type="SMART" id="SM00408">
    <property type="entry name" value="IGc2"/>
    <property type="match status" value="2"/>
</dbReference>
<evidence type="ECO:0000256" key="28">
    <source>
        <dbReference type="SAM" id="Phobius"/>
    </source>
</evidence>
<evidence type="ECO:0000256" key="7">
    <source>
        <dbReference type="ARBA" id="ARBA00022679"/>
    </source>
</evidence>
<comment type="subcellular location">
    <subcellularLocation>
        <location evidence="1">Cell membrane</location>
        <topology evidence="1">Single-pass type I membrane protein</topology>
    </subcellularLocation>
    <subcellularLocation>
        <location evidence="21">Synapse</location>
    </subcellularLocation>
</comment>
<feature type="binding site" evidence="25">
    <location>
        <position position="713"/>
    </location>
    <ligand>
        <name>Mg(2+)</name>
        <dbReference type="ChEBI" id="CHEBI:18420"/>
    </ligand>
</feature>
<keyword evidence="18" id="KW-0675">Receptor</keyword>
<dbReference type="SUPFAM" id="SSF56112">
    <property type="entry name" value="Protein kinase-like (PK-like)"/>
    <property type="match status" value="1"/>
</dbReference>
<dbReference type="InterPro" id="IPR020635">
    <property type="entry name" value="Tyr_kinase_cat_dom"/>
</dbReference>
<evidence type="ECO:0000256" key="22">
    <source>
        <dbReference type="ARBA" id="ARBA00051243"/>
    </source>
</evidence>
<dbReference type="EC" id="2.7.10.1" evidence="2"/>
<evidence type="ECO:0000256" key="12">
    <source>
        <dbReference type="ARBA" id="ARBA00022840"/>
    </source>
</evidence>
<evidence type="ECO:0000256" key="1">
    <source>
        <dbReference type="ARBA" id="ARBA00004251"/>
    </source>
</evidence>
<dbReference type="PROSITE" id="PS00107">
    <property type="entry name" value="PROTEIN_KINASE_ATP"/>
    <property type="match status" value="1"/>
</dbReference>
<dbReference type="PROSITE" id="PS50835">
    <property type="entry name" value="IG_LIKE"/>
    <property type="match status" value="2"/>
</dbReference>
<dbReference type="InterPro" id="IPR018056">
    <property type="entry name" value="Kringle_CS"/>
</dbReference>
<dbReference type="GO" id="GO:0004714">
    <property type="term" value="F:transmembrane receptor protein tyrosine kinase activity"/>
    <property type="evidence" value="ECO:0007669"/>
    <property type="project" value="UniProtKB-EC"/>
</dbReference>
<evidence type="ECO:0000256" key="5">
    <source>
        <dbReference type="ARBA" id="ARBA00022553"/>
    </source>
</evidence>
<dbReference type="SUPFAM" id="SSF48726">
    <property type="entry name" value="Immunoglobulin"/>
    <property type="match status" value="2"/>
</dbReference>
<feature type="binding site" evidence="24 27">
    <location>
        <position position="600"/>
    </location>
    <ligand>
        <name>ATP</name>
        <dbReference type="ChEBI" id="CHEBI:30616"/>
    </ligand>
</feature>
<dbReference type="Pfam" id="PF00051">
    <property type="entry name" value="Kringle"/>
    <property type="match status" value="1"/>
</dbReference>
<comment type="catalytic activity">
    <reaction evidence="22">
        <text>L-tyrosyl-[protein] + ATP = O-phospho-L-tyrosyl-[protein] + ADP + H(+)</text>
        <dbReference type="Rhea" id="RHEA:10596"/>
        <dbReference type="Rhea" id="RHEA-COMP:10136"/>
        <dbReference type="Rhea" id="RHEA-COMP:20101"/>
        <dbReference type="ChEBI" id="CHEBI:15378"/>
        <dbReference type="ChEBI" id="CHEBI:30616"/>
        <dbReference type="ChEBI" id="CHEBI:46858"/>
        <dbReference type="ChEBI" id="CHEBI:61978"/>
        <dbReference type="ChEBI" id="CHEBI:456216"/>
        <dbReference type="EC" id="2.7.10.1"/>
    </reaction>
</comment>
<keyword evidence="17" id="KW-1015">Disulfide bond</keyword>
<dbReference type="Gene3D" id="2.40.20.10">
    <property type="entry name" value="Plasminogen Kringle 4"/>
    <property type="match status" value="1"/>
</dbReference>
<feature type="binding site" evidence="24">
    <location>
        <begin position="573"/>
        <end position="580"/>
    </location>
    <ligand>
        <name>ATP</name>
        <dbReference type="ChEBI" id="CHEBI:30616"/>
    </ligand>
</feature>
<dbReference type="InterPro" id="IPR036790">
    <property type="entry name" value="Frizzled_dom_sf"/>
</dbReference>
<dbReference type="InterPro" id="IPR017441">
    <property type="entry name" value="Protein_kinase_ATP_BS"/>
</dbReference>
<dbReference type="PRINTS" id="PR00018">
    <property type="entry name" value="KRINGLE"/>
</dbReference>
<dbReference type="AlphaFoldDB" id="A0AA88HZF9"/>
<feature type="domain" description="Protein kinase" evidence="30">
    <location>
        <begin position="566"/>
        <end position="847"/>
    </location>
</feature>
<evidence type="ECO:0000256" key="14">
    <source>
        <dbReference type="ARBA" id="ARBA00023018"/>
    </source>
</evidence>
<dbReference type="Gene3D" id="1.10.510.10">
    <property type="entry name" value="Transferase(Phosphotransferase) domain 1"/>
    <property type="match status" value="1"/>
</dbReference>
<dbReference type="InterPro" id="IPR038178">
    <property type="entry name" value="Kringle_sf"/>
</dbReference>
<organism evidence="34 35">
    <name type="scientific">Artemia franciscana</name>
    <name type="common">Brine shrimp</name>
    <name type="synonym">Artemia sanfranciscana</name>
    <dbReference type="NCBI Taxonomy" id="6661"/>
    <lineage>
        <taxon>Eukaryota</taxon>
        <taxon>Metazoa</taxon>
        <taxon>Ecdysozoa</taxon>
        <taxon>Arthropoda</taxon>
        <taxon>Crustacea</taxon>
        <taxon>Branchiopoda</taxon>
        <taxon>Anostraca</taxon>
        <taxon>Artemiidae</taxon>
        <taxon>Artemia</taxon>
    </lineage>
</organism>
<evidence type="ECO:0000256" key="26">
    <source>
        <dbReference type="PROSITE-ProRule" id="PRU00121"/>
    </source>
</evidence>
<evidence type="ECO:0000259" key="32">
    <source>
        <dbReference type="PROSITE" id="PS50070"/>
    </source>
</evidence>
<dbReference type="CDD" id="cd00108">
    <property type="entry name" value="KR"/>
    <property type="match status" value="1"/>
</dbReference>
<dbReference type="PANTHER" id="PTHR24416:SF317">
    <property type="entry name" value="MUSCLE, SKELETAL RECEPTOR TYROSINE-PROTEIN KINASE"/>
    <property type="match status" value="1"/>
</dbReference>
<evidence type="ECO:0000256" key="20">
    <source>
        <dbReference type="ARBA" id="ARBA00023319"/>
    </source>
</evidence>
<dbReference type="GO" id="GO:0007169">
    <property type="term" value="P:cell surface receptor protein tyrosine kinase signaling pathway"/>
    <property type="evidence" value="ECO:0007669"/>
    <property type="project" value="TreeGrafter"/>
</dbReference>
<keyword evidence="9 29" id="KW-0732">Signal</keyword>
<feature type="domain" description="FZ" evidence="31">
    <location>
        <begin position="228"/>
        <end position="373"/>
    </location>
</feature>
<dbReference type="Gene3D" id="2.60.40.10">
    <property type="entry name" value="Immunoglobulins"/>
    <property type="match status" value="2"/>
</dbReference>
<feature type="binding site" evidence="24">
    <location>
        <position position="712"/>
    </location>
    <ligand>
        <name>ATP</name>
        <dbReference type="ChEBI" id="CHEBI:30616"/>
    </ligand>
</feature>
<dbReference type="GO" id="GO:0045202">
    <property type="term" value="C:synapse"/>
    <property type="evidence" value="ECO:0007669"/>
    <property type="project" value="UniProtKB-SubCell"/>
</dbReference>
<dbReference type="InterPro" id="IPR000719">
    <property type="entry name" value="Prot_kinase_dom"/>
</dbReference>
<dbReference type="InterPro" id="IPR000001">
    <property type="entry name" value="Kringle"/>
</dbReference>
<evidence type="ECO:0000256" key="4">
    <source>
        <dbReference type="ARBA" id="ARBA00022475"/>
    </source>
</evidence>
<keyword evidence="7" id="KW-0808">Transferase</keyword>
<dbReference type="PROSITE" id="PS00021">
    <property type="entry name" value="KRINGLE_1"/>
    <property type="match status" value="1"/>
</dbReference>
<evidence type="ECO:0000256" key="24">
    <source>
        <dbReference type="PIRSR" id="PIRSR000615-2"/>
    </source>
</evidence>
<dbReference type="FunFam" id="3.30.200.20:FF:000159">
    <property type="entry name" value="muscle, skeletal receptor tyrosine-protein kinase"/>
    <property type="match status" value="1"/>
</dbReference>
<feature type="domain" description="Ig-like" evidence="33">
    <location>
        <begin position="44"/>
        <end position="115"/>
    </location>
</feature>
<keyword evidence="25" id="KW-0460">Magnesium</keyword>
<dbReference type="Pfam" id="PF01392">
    <property type="entry name" value="Fz"/>
    <property type="match status" value="1"/>
</dbReference>
<dbReference type="GO" id="GO:0017147">
    <property type="term" value="F:Wnt-protein binding"/>
    <property type="evidence" value="ECO:0007669"/>
    <property type="project" value="TreeGrafter"/>
</dbReference>
<dbReference type="PIRSF" id="PIRSF000615">
    <property type="entry name" value="TyrPK_CSF1-R"/>
    <property type="match status" value="1"/>
</dbReference>
<evidence type="ECO:0000256" key="17">
    <source>
        <dbReference type="ARBA" id="ARBA00023157"/>
    </source>
</evidence>
<evidence type="ECO:0000256" key="10">
    <source>
        <dbReference type="ARBA" id="ARBA00022741"/>
    </source>
</evidence>
<feature type="active site" description="Proton acceptor" evidence="23">
    <location>
        <position position="708"/>
    </location>
</feature>
<keyword evidence="15 28" id="KW-0472">Membrane</keyword>
<dbReference type="PROSITE" id="PS00109">
    <property type="entry name" value="PROTEIN_KINASE_TYR"/>
    <property type="match status" value="1"/>
</dbReference>
<gene>
    <name evidence="34" type="ORF">QYM36_009433</name>
</gene>
<dbReference type="PROSITE" id="PS50011">
    <property type="entry name" value="PROTEIN_KINASE_DOM"/>
    <property type="match status" value="1"/>
</dbReference>
<sequence>MMYFRSLLVASIFAQHVFCSVTETSIENSGLTDAKPLSISAIHGSRFQLSCDVPAESIYTQWSKNGIRISNNESRLSITPDQSLSFSSISKADEGLYECSFEGEEGSRARQWQFHVEVPARIKEFPTSQSVTFGDSVEFSCEAIGDPLPNISWFRDGKQILNGDGSQVTNASHYRQFKEFTKSDITFLAVKTENITCRASNMIGDTERISSRSFIMSVYPREPDETKALRGYCSLYNGFICKSHLAGVGFVWFNVSDDKASGLLNEEITKGIWETVLVHTKEPCKSAAEKLLCHYAFPHCRILNGNALSLPLCYEDCIAVRQSLCFNEWSLIEEDKKRGVVIGSRGHFRLPQCETLPRVDDVDENGHPKCSHAGLTKIKKDQVTKTCLRGNGRFYLGEANITKQGIPCQSWNSQSPHSHNRPPPVFEEMKDAKNYCRNPGGEEPKPWCYTMDPIVRWQHCDIPYCPDAVPGLSPDIRMLPIDSAMTPAMTLLLSGVGCGALLFLFLVFVVFWRFSKQRRNGYHHPIVEMNQLDIDVDKLTDNVAYHPMGSLVDSRLERLEYPRNDIIYIRDLGQGAFGRVFQAKAPNLAKGEEFSLIAVKMLKEEATEDLRSDFEREACILAEFDHPHIVKLLGVCAIGKPMCLLFEYMACGDLNEYLRSHSPNNYIVYNSNPGLSEIRLSVVDLTRISRQIASGMVYLSERGFVHRDLATRNCLVSDVHIVKIADFGLSQKLYMQPYYKGNDNDAIPVRWMPLESLLYNRYTTESDVWAFGVCLWEIYSFAVQPYYGMTHEEVVRFLQDGNSLQKPQYGPPSVFELMKQCWRIEPTERPTFPELYGTLVQLEREFERCLTLKRDGTTSPAHI</sequence>
<dbReference type="InterPro" id="IPR011009">
    <property type="entry name" value="Kinase-like_dom_sf"/>
</dbReference>
<feature type="domain" description="Kringle" evidence="32">
    <location>
        <begin position="386"/>
        <end position="465"/>
    </location>
</feature>
<dbReference type="SMART" id="SM00219">
    <property type="entry name" value="TyrKc"/>
    <property type="match status" value="1"/>
</dbReference>
<keyword evidence="10 24" id="KW-0547">Nucleotide-binding</keyword>
<keyword evidence="12 24" id="KW-0067">ATP-binding</keyword>
<dbReference type="InterPro" id="IPR007110">
    <property type="entry name" value="Ig-like_dom"/>
</dbReference>
<keyword evidence="35" id="KW-1185">Reference proteome</keyword>
<dbReference type="InterPro" id="IPR013098">
    <property type="entry name" value="Ig_I-set"/>
</dbReference>
<dbReference type="InterPro" id="IPR008266">
    <property type="entry name" value="Tyr_kinase_AS"/>
</dbReference>
<keyword evidence="25" id="KW-0479">Metal-binding</keyword>
<keyword evidence="13 28" id="KW-1133">Transmembrane helix</keyword>
<keyword evidence="8 28" id="KW-0812">Transmembrane</keyword>
<dbReference type="GO" id="GO:0005886">
    <property type="term" value="C:plasma membrane"/>
    <property type="evidence" value="ECO:0007669"/>
    <property type="project" value="UniProtKB-SubCell"/>
</dbReference>
<keyword evidence="14" id="KW-0770">Synapse</keyword>
<evidence type="ECO:0000256" key="13">
    <source>
        <dbReference type="ARBA" id="ARBA00022989"/>
    </source>
</evidence>
<evidence type="ECO:0000256" key="9">
    <source>
        <dbReference type="ARBA" id="ARBA00022729"/>
    </source>
</evidence>
<dbReference type="PANTHER" id="PTHR24416">
    <property type="entry name" value="TYROSINE-PROTEIN KINASE RECEPTOR"/>
    <property type="match status" value="1"/>
</dbReference>
<evidence type="ECO:0000256" key="29">
    <source>
        <dbReference type="SAM" id="SignalP"/>
    </source>
</evidence>
<evidence type="ECO:0000313" key="34">
    <source>
        <dbReference type="EMBL" id="KAK2713552.1"/>
    </source>
</evidence>
<dbReference type="PROSITE" id="PS50038">
    <property type="entry name" value="FZ"/>
    <property type="match status" value="1"/>
</dbReference>
<keyword evidence="19" id="KW-0325">Glycoprotein</keyword>
<dbReference type="SMART" id="SM00409">
    <property type="entry name" value="IG"/>
    <property type="match status" value="2"/>
</dbReference>
<evidence type="ECO:0000256" key="15">
    <source>
        <dbReference type="ARBA" id="ARBA00023136"/>
    </source>
</evidence>
<evidence type="ECO:0000256" key="21">
    <source>
        <dbReference type="ARBA" id="ARBA00034103"/>
    </source>
</evidence>
<dbReference type="GO" id="GO:0043235">
    <property type="term" value="C:receptor complex"/>
    <property type="evidence" value="ECO:0007669"/>
    <property type="project" value="TreeGrafter"/>
</dbReference>
<dbReference type="FunFam" id="1.10.510.10:FF:000554">
    <property type="entry name" value="Predicted protein"/>
    <property type="match status" value="1"/>
</dbReference>
<dbReference type="Gene3D" id="3.30.200.20">
    <property type="entry name" value="Phosphorylase Kinase, domain 1"/>
    <property type="match status" value="1"/>
</dbReference>
<feature type="transmembrane region" description="Helical" evidence="28">
    <location>
        <begin position="488"/>
        <end position="512"/>
    </location>
</feature>
<keyword evidence="20" id="KW-0393">Immunoglobulin domain</keyword>
<comment type="caution">
    <text evidence="34">The sequence shown here is derived from an EMBL/GenBank/DDBJ whole genome shotgun (WGS) entry which is preliminary data.</text>
</comment>
<feature type="binding site" evidence="24">
    <location>
        <begin position="647"/>
        <end position="653"/>
    </location>
    <ligand>
        <name>ATP</name>
        <dbReference type="ChEBI" id="CHEBI:30616"/>
    </ligand>
</feature>
<protein>
    <recommendedName>
        <fullName evidence="2">receptor protein-tyrosine kinase</fullName>
        <ecNumber evidence="2">2.7.10.1</ecNumber>
    </recommendedName>
</protein>
<keyword evidence="16" id="KW-0829">Tyrosine-protein kinase</keyword>
<keyword evidence="4" id="KW-1003">Cell membrane</keyword>
<feature type="domain" description="Ig-like" evidence="33">
    <location>
        <begin position="119"/>
        <end position="210"/>
    </location>
</feature>
<evidence type="ECO:0000259" key="30">
    <source>
        <dbReference type="PROSITE" id="PS50011"/>
    </source>
</evidence>
<evidence type="ECO:0000256" key="2">
    <source>
        <dbReference type="ARBA" id="ARBA00011902"/>
    </source>
</evidence>
<dbReference type="EMBL" id="JAVRJZ010000014">
    <property type="protein sequence ID" value="KAK2713552.1"/>
    <property type="molecule type" value="Genomic_DNA"/>
</dbReference>
<dbReference type="SUPFAM" id="SSF57440">
    <property type="entry name" value="Kringle-like"/>
    <property type="match status" value="1"/>
</dbReference>
<evidence type="ECO:0000256" key="25">
    <source>
        <dbReference type="PIRSR" id="PIRSR000615-3"/>
    </source>
</evidence>
<evidence type="ECO:0000256" key="18">
    <source>
        <dbReference type="ARBA" id="ARBA00023170"/>
    </source>
</evidence>
<keyword evidence="5" id="KW-0597">Phosphoprotein</keyword>
<feature type="binding site" evidence="25">
    <location>
        <position position="726"/>
    </location>
    <ligand>
        <name>Mg(2+)</name>
        <dbReference type="ChEBI" id="CHEBI:18420"/>
    </ligand>
</feature>
<evidence type="ECO:0000256" key="27">
    <source>
        <dbReference type="PROSITE-ProRule" id="PRU10141"/>
    </source>
</evidence>
<name>A0AA88HZF9_ARTSF</name>